<accession>A0A103XZ48</accession>
<feature type="non-terminal residue" evidence="1">
    <location>
        <position position="124"/>
    </location>
</feature>
<dbReference type="AlphaFoldDB" id="A0A103XZ48"/>
<protein>
    <submittedName>
        <fullName evidence="1">Uncharacterized protein</fullName>
    </submittedName>
</protein>
<name>A0A103XZ48_CYNCS</name>
<reference evidence="1 2" key="1">
    <citation type="journal article" date="2016" name="Sci. Rep.">
        <title>The genome sequence of the outbreeding globe artichoke constructed de novo incorporating a phase-aware low-pass sequencing strategy of F1 progeny.</title>
        <authorList>
            <person name="Scaglione D."/>
            <person name="Reyes-Chin-Wo S."/>
            <person name="Acquadro A."/>
            <person name="Froenicke L."/>
            <person name="Portis E."/>
            <person name="Beitel C."/>
            <person name="Tirone M."/>
            <person name="Mauro R."/>
            <person name="Lo Monaco A."/>
            <person name="Mauromicale G."/>
            <person name="Faccioli P."/>
            <person name="Cattivelli L."/>
            <person name="Rieseberg L."/>
            <person name="Michelmore R."/>
            <person name="Lanteri S."/>
        </authorList>
    </citation>
    <scope>NUCLEOTIDE SEQUENCE [LARGE SCALE GENOMIC DNA]</scope>
    <source>
        <strain evidence="1">2C</strain>
    </source>
</reference>
<gene>
    <name evidence="1" type="ORF">Ccrd_022270</name>
</gene>
<keyword evidence="2" id="KW-1185">Reference proteome</keyword>
<sequence length="124" mass="13843">SRIFGSHCSFWTNFGVVVLCFGEWLLGFLKEKANALDETDAMVVFGGINWVMKYGNSKGLMEGGPCISPVRLVDKINSLIGQDSSSKYIIESFKTNRCFTDYSSEDDDGFQSIIEDDPFFLLPS</sequence>
<dbReference type="Gramene" id="KVH99495">
    <property type="protein sequence ID" value="KVH99495"/>
    <property type="gene ID" value="Ccrd_022270"/>
</dbReference>
<evidence type="ECO:0000313" key="1">
    <source>
        <dbReference type="EMBL" id="KVH99495.1"/>
    </source>
</evidence>
<comment type="caution">
    <text evidence="1">The sequence shown here is derived from an EMBL/GenBank/DDBJ whole genome shotgun (WGS) entry which is preliminary data.</text>
</comment>
<evidence type="ECO:0000313" key="2">
    <source>
        <dbReference type="Proteomes" id="UP000243975"/>
    </source>
</evidence>
<dbReference type="EMBL" id="LEKV01003485">
    <property type="protein sequence ID" value="KVH99495.1"/>
    <property type="molecule type" value="Genomic_DNA"/>
</dbReference>
<organism evidence="1 2">
    <name type="scientific">Cynara cardunculus var. scolymus</name>
    <name type="common">Globe artichoke</name>
    <name type="synonym">Cynara scolymus</name>
    <dbReference type="NCBI Taxonomy" id="59895"/>
    <lineage>
        <taxon>Eukaryota</taxon>
        <taxon>Viridiplantae</taxon>
        <taxon>Streptophyta</taxon>
        <taxon>Embryophyta</taxon>
        <taxon>Tracheophyta</taxon>
        <taxon>Spermatophyta</taxon>
        <taxon>Magnoliopsida</taxon>
        <taxon>eudicotyledons</taxon>
        <taxon>Gunneridae</taxon>
        <taxon>Pentapetalae</taxon>
        <taxon>asterids</taxon>
        <taxon>campanulids</taxon>
        <taxon>Asterales</taxon>
        <taxon>Asteraceae</taxon>
        <taxon>Carduoideae</taxon>
        <taxon>Cardueae</taxon>
        <taxon>Carduinae</taxon>
        <taxon>Cynara</taxon>
    </lineage>
</organism>
<feature type="non-terminal residue" evidence="1">
    <location>
        <position position="1"/>
    </location>
</feature>
<dbReference type="Proteomes" id="UP000243975">
    <property type="component" value="Unassembled WGS sequence"/>
</dbReference>
<proteinExistence type="predicted"/>